<reference evidence="9 10" key="1">
    <citation type="submission" date="2019-01" db="EMBL/GenBank/DDBJ databases">
        <title>Genome sequence of Salinicola endophyticus REST5.</title>
        <authorList>
            <person name="Nascimento F.X."/>
        </authorList>
    </citation>
    <scope>NUCLEOTIDE SEQUENCE [LARGE SCALE GENOMIC DNA]</scope>
    <source>
        <strain evidence="9 10">REST5</strain>
    </source>
</reference>
<feature type="region of interest" description="Disordered" evidence="7">
    <location>
        <begin position="807"/>
        <end position="836"/>
    </location>
</feature>
<protein>
    <submittedName>
        <fullName evidence="9">Replication endonuclease</fullName>
    </submittedName>
</protein>
<evidence type="ECO:0000313" key="9">
    <source>
        <dbReference type="EMBL" id="WFF40787.1"/>
    </source>
</evidence>
<evidence type="ECO:0000256" key="2">
    <source>
        <dbReference type="ARBA" id="ARBA00009260"/>
    </source>
</evidence>
<dbReference type="RefSeq" id="WP_282235834.1">
    <property type="nucleotide sequence ID" value="NZ_CP035631.1"/>
</dbReference>
<evidence type="ECO:0000256" key="7">
    <source>
        <dbReference type="SAM" id="MobiDB-lite"/>
    </source>
</evidence>
<keyword evidence="6" id="KW-0378">Hydrolase</keyword>
<evidence type="ECO:0000256" key="1">
    <source>
        <dbReference type="ARBA" id="ARBA00003293"/>
    </source>
</evidence>
<dbReference type="InterPro" id="IPR008766">
    <property type="entry name" value="Replication_gene_A-like"/>
</dbReference>
<name>A0ABY8FDA7_9GAMM</name>
<feature type="compositionally biased region" description="Pro residues" evidence="7">
    <location>
        <begin position="812"/>
        <end position="825"/>
    </location>
</feature>
<keyword evidence="4" id="KW-0540">Nuclease</keyword>
<feature type="domain" description="Replication gene A protein-like" evidence="8">
    <location>
        <begin position="260"/>
        <end position="511"/>
    </location>
</feature>
<keyword evidence="5 9" id="KW-0255">Endonuclease</keyword>
<keyword evidence="3" id="KW-0235">DNA replication</keyword>
<organism evidence="9 10">
    <name type="scientific">Salinicola endophyticus</name>
    <dbReference type="NCBI Taxonomy" id="1949083"/>
    <lineage>
        <taxon>Bacteria</taxon>
        <taxon>Pseudomonadati</taxon>
        <taxon>Pseudomonadota</taxon>
        <taxon>Gammaproteobacteria</taxon>
        <taxon>Oceanospirillales</taxon>
        <taxon>Halomonadaceae</taxon>
        <taxon>Salinicola</taxon>
    </lineage>
</organism>
<sequence length="836" mass="92909">MSAIETSCTFETSCTLETSCALETARTFGTPECRQWRQGFFERLPTLAEALAAGFVDVARRHGNAAGNRWLARRAAGLIEPERVCRRFPTLAADLRRAFAELRRQGETPLDGIAAGCAWLETVETRLILGAFNASHDDDALIDYARAQARGVEDVRHQLVGNIAGHNRRQRLGLLPPPRRLSPLPGATLSAQARARAARIARGPNPLTPPRPGVPALSLFTWQRAPLMTLAVADTLALERARARARRHGIAPPSLRLKPASQLARLSCERWWRRQLRRLAGRRLEQVLREARRVHKRAGIYCSELTLTRRRAQKVRNRALLETLEAINQAGQTYTLAELAELGLANPDHRRAELMLRIRDTEVEARRLGHVGLFFTLTAPSRFHPVLAASAQRNPKYDGSTPRDAQQHLQALWARARAALAREGRGLYGIRVVEPHHDGTPHWHLLVWAKPEHAAAVTETLRGYAEAESPEELYDRGGQKTHARFKAETIDPARGTAAGYVAKYISKNLNGEQFTRAGVEGDHLDRYGQALTDAAPRIEAWAATWGIRQFQFLGLPSVTVWREVRRLTERQADTLQQWEAATRPRPSIARVLHRVRAAALAGQWDRYLRLMGGPNAPRKLQPIKPWSIPAFRRGQAGDDISHASGEINPGLIERGRYGDEIRVPKGLVVSDRRGHAAEYLTRLYRWEVRPRRRLAVGGVSGEFSGGGAAADPWTCVTNCTDPAFYTNTTRPGCTDPASYTTTTRPVSTAPASQPLTTLPRHLLTPRAPTPDELEAQLARYREWRSSEAARAEVENADVEQRLIRALARRQPPHIPRPPTAAPPARPGAGDGLPAPH</sequence>
<gene>
    <name evidence="9" type="ORF">EVC62_04325</name>
</gene>
<evidence type="ECO:0000256" key="3">
    <source>
        <dbReference type="ARBA" id="ARBA00022705"/>
    </source>
</evidence>
<proteinExistence type="inferred from homology"/>
<dbReference type="GO" id="GO:0004519">
    <property type="term" value="F:endonuclease activity"/>
    <property type="evidence" value="ECO:0007669"/>
    <property type="project" value="UniProtKB-KW"/>
</dbReference>
<keyword evidence="10" id="KW-1185">Reference proteome</keyword>
<evidence type="ECO:0000313" key="10">
    <source>
        <dbReference type="Proteomes" id="UP001321526"/>
    </source>
</evidence>
<dbReference type="Pfam" id="PF05840">
    <property type="entry name" value="Phage_GPA"/>
    <property type="match status" value="1"/>
</dbReference>
<dbReference type="EMBL" id="CP035631">
    <property type="protein sequence ID" value="WFF40787.1"/>
    <property type="molecule type" value="Genomic_DNA"/>
</dbReference>
<evidence type="ECO:0000259" key="8">
    <source>
        <dbReference type="Pfam" id="PF05840"/>
    </source>
</evidence>
<dbReference type="Proteomes" id="UP001321526">
    <property type="component" value="Chromosome"/>
</dbReference>
<comment type="function">
    <text evidence="1">Possible endonuclease which induces a single-strand cut and initiates DNA replication.</text>
</comment>
<evidence type="ECO:0000256" key="4">
    <source>
        <dbReference type="ARBA" id="ARBA00022722"/>
    </source>
</evidence>
<evidence type="ECO:0000256" key="5">
    <source>
        <dbReference type="ARBA" id="ARBA00022759"/>
    </source>
</evidence>
<evidence type="ECO:0000256" key="6">
    <source>
        <dbReference type="ARBA" id="ARBA00022801"/>
    </source>
</evidence>
<comment type="similarity">
    <text evidence="2">Belongs to the phage GPA family.</text>
</comment>
<accession>A0ABY8FDA7</accession>